<proteinExistence type="predicted"/>
<dbReference type="EMBL" id="MCFD01000002">
    <property type="protein sequence ID" value="ORX72716.1"/>
    <property type="molecule type" value="Genomic_DNA"/>
</dbReference>
<accession>A0A1Y1WHK2</accession>
<evidence type="ECO:0000313" key="2">
    <source>
        <dbReference type="Proteomes" id="UP000193922"/>
    </source>
</evidence>
<organism evidence="1 2">
    <name type="scientific">Linderina pennispora</name>
    <dbReference type="NCBI Taxonomy" id="61395"/>
    <lineage>
        <taxon>Eukaryota</taxon>
        <taxon>Fungi</taxon>
        <taxon>Fungi incertae sedis</taxon>
        <taxon>Zoopagomycota</taxon>
        <taxon>Kickxellomycotina</taxon>
        <taxon>Kickxellomycetes</taxon>
        <taxon>Kickxellales</taxon>
        <taxon>Kickxellaceae</taxon>
        <taxon>Linderina</taxon>
    </lineage>
</organism>
<dbReference type="AlphaFoldDB" id="A0A1Y1WHK2"/>
<keyword evidence="2" id="KW-1185">Reference proteome</keyword>
<dbReference type="RefSeq" id="XP_040746056.1">
    <property type="nucleotide sequence ID" value="XM_040886433.1"/>
</dbReference>
<protein>
    <submittedName>
        <fullName evidence="1">Uncharacterized protein</fullName>
    </submittedName>
</protein>
<reference evidence="1 2" key="1">
    <citation type="submission" date="2016-07" db="EMBL/GenBank/DDBJ databases">
        <title>Pervasive Adenine N6-methylation of Active Genes in Fungi.</title>
        <authorList>
            <consortium name="DOE Joint Genome Institute"/>
            <person name="Mondo S.J."/>
            <person name="Dannebaum R.O."/>
            <person name="Kuo R.C."/>
            <person name="Labutti K."/>
            <person name="Haridas S."/>
            <person name="Kuo A."/>
            <person name="Salamov A."/>
            <person name="Ahrendt S.R."/>
            <person name="Lipzen A."/>
            <person name="Sullivan W."/>
            <person name="Andreopoulos W.B."/>
            <person name="Clum A."/>
            <person name="Lindquist E."/>
            <person name="Daum C."/>
            <person name="Ramamoorthy G.K."/>
            <person name="Gryganskyi A."/>
            <person name="Culley D."/>
            <person name="Magnuson J.K."/>
            <person name="James T.Y."/>
            <person name="O'Malley M.A."/>
            <person name="Stajich J.E."/>
            <person name="Spatafora J.W."/>
            <person name="Visel A."/>
            <person name="Grigoriev I.V."/>
        </authorList>
    </citation>
    <scope>NUCLEOTIDE SEQUENCE [LARGE SCALE GENOMIC DNA]</scope>
    <source>
        <strain evidence="1 2">ATCC 12442</strain>
    </source>
</reference>
<gene>
    <name evidence="1" type="ORF">DL89DRAFT_264917</name>
</gene>
<sequence>MVELLDFKTFTNILSPTRIIMPTRKRIHCTPDDIKELLGWLTIPEHRMEETHQLEVKHHRLELAIVEHQAEEE</sequence>
<evidence type="ECO:0000313" key="1">
    <source>
        <dbReference type="EMBL" id="ORX72716.1"/>
    </source>
</evidence>
<comment type="caution">
    <text evidence="1">The sequence shown here is derived from an EMBL/GenBank/DDBJ whole genome shotgun (WGS) entry which is preliminary data.</text>
</comment>
<dbReference type="GeneID" id="63803081"/>
<name>A0A1Y1WHK2_9FUNG</name>
<dbReference type="Proteomes" id="UP000193922">
    <property type="component" value="Unassembled WGS sequence"/>
</dbReference>